<keyword evidence="1" id="KW-0812">Transmembrane</keyword>
<dbReference type="Proteomes" id="UP001501676">
    <property type="component" value="Unassembled WGS sequence"/>
</dbReference>
<evidence type="ECO:0000313" key="2">
    <source>
        <dbReference type="EMBL" id="GAA3394326.1"/>
    </source>
</evidence>
<sequence>MTTSAESPVVGKRPWWTALLVVNYLSGAHLLLVFALRPLVPEYLAPPLLAAVAVGGVPATGLGVLVGWLVLVATRRRPGRRPSLDALAAAGVGALVAPFLLLLIGLGVLWRTL</sequence>
<dbReference type="EMBL" id="BAAAYN010000044">
    <property type="protein sequence ID" value="GAA3394326.1"/>
    <property type="molecule type" value="Genomic_DNA"/>
</dbReference>
<comment type="caution">
    <text evidence="2">The sequence shown here is derived from an EMBL/GenBank/DDBJ whole genome shotgun (WGS) entry which is preliminary data.</text>
</comment>
<proteinExistence type="predicted"/>
<feature type="transmembrane region" description="Helical" evidence="1">
    <location>
        <begin position="15"/>
        <end position="36"/>
    </location>
</feature>
<accession>A0ABP6T845</accession>
<gene>
    <name evidence="2" type="ORF">GCM10020369_63310</name>
</gene>
<keyword evidence="1" id="KW-0472">Membrane</keyword>
<name>A0ABP6T845_9ACTN</name>
<organism evidence="2 3">
    <name type="scientific">Cryptosporangium minutisporangium</name>
    <dbReference type="NCBI Taxonomy" id="113569"/>
    <lineage>
        <taxon>Bacteria</taxon>
        <taxon>Bacillati</taxon>
        <taxon>Actinomycetota</taxon>
        <taxon>Actinomycetes</taxon>
        <taxon>Cryptosporangiales</taxon>
        <taxon>Cryptosporangiaceae</taxon>
        <taxon>Cryptosporangium</taxon>
    </lineage>
</organism>
<dbReference type="RefSeq" id="WP_345731906.1">
    <property type="nucleotide sequence ID" value="NZ_BAAAYN010000044.1"/>
</dbReference>
<reference evidence="3" key="1">
    <citation type="journal article" date="2019" name="Int. J. Syst. Evol. Microbiol.">
        <title>The Global Catalogue of Microorganisms (GCM) 10K type strain sequencing project: providing services to taxonomists for standard genome sequencing and annotation.</title>
        <authorList>
            <consortium name="The Broad Institute Genomics Platform"/>
            <consortium name="The Broad Institute Genome Sequencing Center for Infectious Disease"/>
            <person name="Wu L."/>
            <person name="Ma J."/>
        </authorList>
    </citation>
    <scope>NUCLEOTIDE SEQUENCE [LARGE SCALE GENOMIC DNA]</scope>
    <source>
        <strain evidence="3">JCM 9458</strain>
    </source>
</reference>
<evidence type="ECO:0000313" key="3">
    <source>
        <dbReference type="Proteomes" id="UP001501676"/>
    </source>
</evidence>
<keyword evidence="3" id="KW-1185">Reference proteome</keyword>
<keyword evidence="1" id="KW-1133">Transmembrane helix</keyword>
<evidence type="ECO:0000256" key="1">
    <source>
        <dbReference type="SAM" id="Phobius"/>
    </source>
</evidence>
<protein>
    <submittedName>
        <fullName evidence="2">Uncharacterized protein</fullName>
    </submittedName>
</protein>
<feature type="transmembrane region" description="Helical" evidence="1">
    <location>
        <begin position="86"/>
        <end position="110"/>
    </location>
</feature>
<feature type="transmembrane region" description="Helical" evidence="1">
    <location>
        <begin position="48"/>
        <end position="74"/>
    </location>
</feature>